<accession>A0A2T1DU73</accession>
<name>A0A2T1DU73_9CYAN</name>
<evidence type="ECO:0000313" key="4">
    <source>
        <dbReference type="EMBL" id="PSB23981.1"/>
    </source>
</evidence>
<organism evidence="4 5">
    <name type="scientific">Stenomitos frigidus ULC18</name>
    <dbReference type="NCBI Taxonomy" id="2107698"/>
    <lineage>
        <taxon>Bacteria</taxon>
        <taxon>Bacillati</taxon>
        <taxon>Cyanobacteriota</taxon>
        <taxon>Cyanophyceae</taxon>
        <taxon>Leptolyngbyales</taxon>
        <taxon>Leptolyngbyaceae</taxon>
        <taxon>Stenomitos</taxon>
    </lineage>
</organism>
<evidence type="ECO:0000259" key="3">
    <source>
        <dbReference type="Pfam" id="PF13505"/>
    </source>
</evidence>
<feature type="domain" description="Outer membrane protein beta-barrel" evidence="3">
    <location>
        <begin position="31"/>
        <end position="184"/>
    </location>
</feature>
<dbReference type="InterPro" id="IPR000758">
    <property type="entry name" value="Enterovir_OMP"/>
</dbReference>
<dbReference type="PROSITE" id="PS00695">
    <property type="entry name" value="ENT_VIR_OMP_2"/>
    <property type="match status" value="1"/>
</dbReference>
<evidence type="ECO:0000313" key="5">
    <source>
        <dbReference type="Proteomes" id="UP000239576"/>
    </source>
</evidence>
<feature type="signal peptide" evidence="2">
    <location>
        <begin position="1"/>
        <end position="39"/>
    </location>
</feature>
<keyword evidence="1 2" id="KW-0732">Signal</keyword>
<dbReference type="OrthoDB" id="485268at2"/>
<dbReference type="EMBL" id="PVWK01000157">
    <property type="protein sequence ID" value="PSB23981.1"/>
    <property type="molecule type" value="Genomic_DNA"/>
</dbReference>
<keyword evidence="5" id="KW-1185">Reference proteome</keyword>
<comment type="caution">
    <text evidence="4">The sequence shown here is derived from an EMBL/GenBank/DDBJ whole genome shotgun (WGS) entry which is preliminary data.</text>
</comment>
<gene>
    <name evidence="4" type="ORF">C7B82_28905</name>
</gene>
<dbReference type="Proteomes" id="UP000239576">
    <property type="component" value="Unassembled WGS sequence"/>
</dbReference>
<reference evidence="5" key="1">
    <citation type="submission" date="2018-02" db="EMBL/GenBank/DDBJ databases">
        <authorList>
            <person name="Moore K."/>
            <person name="Momper L."/>
        </authorList>
    </citation>
    <scope>NUCLEOTIDE SEQUENCE [LARGE SCALE GENOMIC DNA]</scope>
    <source>
        <strain evidence="5">ULC18</strain>
    </source>
</reference>
<proteinExistence type="predicted"/>
<dbReference type="GO" id="GO:0044384">
    <property type="term" value="C:host outer membrane"/>
    <property type="evidence" value="ECO:0007669"/>
    <property type="project" value="InterPro"/>
</dbReference>
<feature type="chain" id="PRO_5015640983" description="Outer membrane protein beta-barrel domain-containing protein" evidence="2">
    <location>
        <begin position="40"/>
        <end position="184"/>
    </location>
</feature>
<dbReference type="RefSeq" id="WP_106260582.1">
    <property type="nucleotide sequence ID" value="NZ_CAWNSW010000030.1"/>
</dbReference>
<evidence type="ECO:0000256" key="1">
    <source>
        <dbReference type="ARBA" id="ARBA00022729"/>
    </source>
</evidence>
<evidence type="ECO:0000256" key="2">
    <source>
        <dbReference type="SAM" id="SignalP"/>
    </source>
</evidence>
<dbReference type="Pfam" id="PF13505">
    <property type="entry name" value="OMP_b-brl"/>
    <property type="match status" value="1"/>
</dbReference>
<sequence length="184" mass="18387">MLLSQTLSSALRKALPAGLVALSALAISPAVIFAGNASAQPITFNDSYIGAGVSSGVTNGGQSGDAATIGGNIQGRFAIPNAPVSVRGAVLFSGESAAIMPLLTYDLPVSSNANIYAGAGYSFADKEGKPSPLGNKNAPVLTAGAEAGLGRNVVVYGDAKWGIDAYKNSSADAVSFQAGVGYRF</sequence>
<reference evidence="4 5" key="2">
    <citation type="submission" date="2018-03" db="EMBL/GenBank/DDBJ databases">
        <title>The ancient ancestry and fast evolution of plastids.</title>
        <authorList>
            <person name="Moore K.R."/>
            <person name="Magnabosco C."/>
            <person name="Momper L."/>
            <person name="Gold D.A."/>
            <person name="Bosak T."/>
            <person name="Fournier G.P."/>
        </authorList>
    </citation>
    <scope>NUCLEOTIDE SEQUENCE [LARGE SCALE GENOMIC DNA]</scope>
    <source>
        <strain evidence="4 5">ULC18</strain>
    </source>
</reference>
<dbReference type="AlphaFoldDB" id="A0A2T1DU73"/>
<dbReference type="InterPro" id="IPR027385">
    <property type="entry name" value="Beta-barrel_OMP"/>
</dbReference>
<protein>
    <recommendedName>
        <fullName evidence="3">Outer membrane protein beta-barrel domain-containing protein</fullName>
    </recommendedName>
</protein>
<dbReference type="SUPFAM" id="SSF56925">
    <property type="entry name" value="OMPA-like"/>
    <property type="match status" value="1"/>
</dbReference>
<dbReference type="InterPro" id="IPR011250">
    <property type="entry name" value="OMP/PagP_B-barrel"/>
</dbReference>